<dbReference type="EMBL" id="KZ678128">
    <property type="protein sequence ID" value="PSN73869.1"/>
    <property type="molecule type" value="Genomic_DNA"/>
</dbReference>
<protein>
    <recommendedName>
        <fullName evidence="4">Secreted protein</fullName>
    </recommendedName>
</protein>
<dbReference type="Proteomes" id="UP000240883">
    <property type="component" value="Unassembled WGS sequence"/>
</dbReference>
<evidence type="ECO:0008006" key="4">
    <source>
        <dbReference type="Google" id="ProtNLM"/>
    </source>
</evidence>
<keyword evidence="3" id="KW-1185">Reference proteome</keyword>
<evidence type="ECO:0000256" key="1">
    <source>
        <dbReference type="SAM" id="SignalP"/>
    </source>
</evidence>
<sequence>MEIMNCLFGYCILMLLGLAFPARQKGGFVHGLVHSCSRPSSILHQPYTTHAYKHRTDMNKTASGDSLKPSSETLICLVRNSVSMNFGGYTPPYSTLKRGLYD</sequence>
<feature type="chain" id="PRO_5015604621" description="Secreted protein" evidence="1">
    <location>
        <begin position="22"/>
        <end position="102"/>
    </location>
</feature>
<keyword evidence="1" id="KW-0732">Signal</keyword>
<reference evidence="2 3" key="1">
    <citation type="journal article" date="2018" name="Front. Microbiol.">
        <title>Genome-Wide Analysis of Corynespora cassiicola Leaf Fall Disease Putative Effectors.</title>
        <authorList>
            <person name="Lopez D."/>
            <person name="Ribeiro S."/>
            <person name="Label P."/>
            <person name="Fumanal B."/>
            <person name="Venisse J.S."/>
            <person name="Kohler A."/>
            <person name="de Oliveira R.R."/>
            <person name="Labutti K."/>
            <person name="Lipzen A."/>
            <person name="Lail K."/>
            <person name="Bauer D."/>
            <person name="Ohm R.A."/>
            <person name="Barry K.W."/>
            <person name="Spatafora J."/>
            <person name="Grigoriev I.V."/>
            <person name="Martin F.M."/>
            <person name="Pujade-Renaud V."/>
        </authorList>
    </citation>
    <scope>NUCLEOTIDE SEQUENCE [LARGE SCALE GENOMIC DNA]</scope>
    <source>
        <strain evidence="2 3">Philippines</strain>
    </source>
</reference>
<dbReference type="AlphaFoldDB" id="A0A2T2P892"/>
<name>A0A2T2P892_CORCC</name>
<proteinExistence type="predicted"/>
<organism evidence="2 3">
    <name type="scientific">Corynespora cassiicola Philippines</name>
    <dbReference type="NCBI Taxonomy" id="1448308"/>
    <lineage>
        <taxon>Eukaryota</taxon>
        <taxon>Fungi</taxon>
        <taxon>Dikarya</taxon>
        <taxon>Ascomycota</taxon>
        <taxon>Pezizomycotina</taxon>
        <taxon>Dothideomycetes</taxon>
        <taxon>Pleosporomycetidae</taxon>
        <taxon>Pleosporales</taxon>
        <taxon>Corynesporascaceae</taxon>
        <taxon>Corynespora</taxon>
    </lineage>
</organism>
<accession>A0A2T2P892</accession>
<feature type="signal peptide" evidence="1">
    <location>
        <begin position="1"/>
        <end position="21"/>
    </location>
</feature>
<evidence type="ECO:0000313" key="3">
    <source>
        <dbReference type="Proteomes" id="UP000240883"/>
    </source>
</evidence>
<gene>
    <name evidence="2" type="ORF">BS50DRAFT_2112</name>
</gene>
<evidence type="ECO:0000313" key="2">
    <source>
        <dbReference type="EMBL" id="PSN73869.1"/>
    </source>
</evidence>